<feature type="domain" description="Macro" evidence="1">
    <location>
        <begin position="1"/>
        <end position="166"/>
    </location>
</feature>
<dbReference type="InterPro" id="IPR002589">
    <property type="entry name" value="Macro_dom"/>
</dbReference>
<evidence type="ECO:0000313" key="2">
    <source>
        <dbReference type="EMBL" id="AMM43763.1"/>
    </source>
</evidence>
<dbReference type="EMBL" id="KU574722">
    <property type="protein sequence ID" value="AMM43763.1"/>
    <property type="molecule type" value="Genomic_DNA"/>
</dbReference>
<accession>A0A1L2CUQ5</accession>
<organism evidence="2 3">
    <name type="scientific">Pectobacterium phage vB_PcaM_CBB</name>
    <dbReference type="NCBI Taxonomy" id="2772511"/>
    <lineage>
        <taxon>Viruses</taxon>
        <taxon>Duplodnaviria</taxon>
        <taxon>Heunggongvirae</taxon>
        <taxon>Uroviricota</taxon>
        <taxon>Caudoviricetes</taxon>
        <taxon>Mimasvirus</taxon>
        <taxon>Mimasvirus CBB</taxon>
    </lineage>
</organism>
<reference evidence="3" key="1">
    <citation type="submission" date="2016-01" db="EMBL/GenBank/DDBJ databases">
        <title>Isolation and Characterization of Enterobacteria phage CBB.</title>
        <authorList>
            <person name="Buttimer C.T.H."/>
            <person name="Hendrix H."/>
            <person name="Alexandre H."/>
            <person name="O'Mahony J."/>
            <person name="Lavigne R."/>
            <person name="Coffey A."/>
        </authorList>
    </citation>
    <scope>NUCLEOTIDE SEQUENCE [LARGE SCALE GENOMIC DNA]</scope>
</reference>
<dbReference type="InterPro" id="IPR050892">
    <property type="entry name" value="ADP-ribose_metab_enzymes"/>
</dbReference>
<dbReference type="Proteomes" id="UP000223891">
    <property type="component" value="Segment"/>
</dbReference>
<dbReference type="PROSITE" id="PS51154">
    <property type="entry name" value="MACRO"/>
    <property type="match status" value="1"/>
</dbReference>
<sequence length="166" mass="18847">MINYFYGNLFELVLNQQQRWEQDVHFIIHGCNAQGRMGSGFAKELRSRFPNAYDDYIAAYEAGNNRLKLGTVVYHAAETDLIIANAITQEFYGYDGAKYVSYDAIDDVFKELNHTASLLKTVSGKEEVHFHFPKIGSALGGGDWDVIESIINHRVTEATKNLYELK</sequence>
<dbReference type="SUPFAM" id="SSF52949">
    <property type="entry name" value="Macro domain-like"/>
    <property type="match status" value="1"/>
</dbReference>
<dbReference type="GO" id="GO:0140291">
    <property type="term" value="P:peptidyl-glutamate ADP-deribosylation"/>
    <property type="evidence" value="ECO:0007669"/>
    <property type="project" value="TreeGrafter"/>
</dbReference>
<dbReference type="Gene3D" id="3.40.220.10">
    <property type="entry name" value="Leucine Aminopeptidase, subunit E, domain 1"/>
    <property type="match status" value="1"/>
</dbReference>
<keyword evidence="3" id="KW-1185">Reference proteome</keyword>
<dbReference type="PANTHER" id="PTHR12521">
    <property type="entry name" value="PROTEIN C6ORF130"/>
    <property type="match status" value="1"/>
</dbReference>
<dbReference type="PANTHER" id="PTHR12521:SF0">
    <property type="entry name" value="ADP-RIBOSE GLYCOHYDROLASE OARD1"/>
    <property type="match status" value="1"/>
</dbReference>
<gene>
    <name evidence="2" type="ORF">CBB_198</name>
</gene>
<dbReference type="InterPro" id="IPR043472">
    <property type="entry name" value="Macro_dom-like"/>
</dbReference>
<proteinExistence type="predicted"/>
<evidence type="ECO:0000313" key="3">
    <source>
        <dbReference type="Proteomes" id="UP000223891"/>
    </source>
</evidence>
<name>A0A1L2CUQ5_9CAUD</name>
<protein>
    <recommendedName>
        <fullName evidence="1">Macro domain-containing protein</fullName>
    </recommendedName>
</protein>
<evidence type="ECO:0000259" key="1">
    <source>
        <dbReference type="PROSITE" id="PS51154"/>
    </source>
</evidence>